<evidence type="ECO:0000256" key="3">
    <source>
        <dbReference type="ARBA" id="ARBA00022475"/>
    </source>
</evidence>
<evidence type="ECO:0000256" key="5">
    <source>
        <dbReference type="ARBA" id="ARBA00022989"/>
    </source>
</evidence>
<dbReference type="SUPFAM" id="SSF103481">
    <property type="entry name" value="Multidrug resistance efflux transporter EmrE"/>
    <property type="match status" value="1"/>
</dbReference>
<keyword evidence="4 7" id="KW-0812">Transmembrane</keyword>
<keyword evidence="5 8" id="KW-1133">Transmembrane helix</keyword>
<feature type="transmembrane region" description="Helical" evidence="8">
    <location>
        <begin position="85"/>
        <end position="104"/>
    </location>
</feature>
<evidence type="ECO:0000256" key="2">
    <source>
        <dbReference type="ARBA" id="ARBA00022448"/>
    </source>
</evidence>
<evidence type="ECO:0000256" key="6">
    <source>
        <dbReference type="ARBA" id="ARBA00023136"/>
    </source>
</evidence>
<feature type="transmembrane region" description="Helical" evidence="8">
    <location>
        <begin position="58"/>
        <end position="79"/>
    </location>
</feature>
<evidence type="ECO:0000313" key="9">
    <source>
        <dbReference type="EMBL" id="MFC7441457.1"/>
    </source>
</evidence>
<dbReference type="InterPro" id="IPR037185">
    <property type="entry name" value="EmrE-like"/>
</dbReference>
<evidence type="ECO:0000256" key="4">
    <source>
        <dbReference type="ARBA" id="ARBA00022692"/>
    </source>
</evidence>
<protein>
    <submittedName>
        <fullName evidence="9">DMT family transporter</fullName>
    </submittedName>
</protein>
<dbReference type="InterPro" id="IPR045324">
    <property type="entry name" value="Small_multidrug_res"/>
</dbReference>
<accession>A0ABW2RKA5</accession>
<comment type="subcellular location">
    <subcellularLocation>
        <location evidence="1 7">Cell membrane</location>
        <topology evidence="1 7">Multi-pass membrane protein</topology>
    </subcellularLocation>
</comment>
<comment type="caution">
    <text evidence="9">The sequence shown here is derived from an EMBL/GenBank/DDBJ whole genome shotgun (WGS) entry which is preliminary data.</text>
</comment>
<dbReference type="InterPro" id="IPR000390">
    <property type="entry name" value="Small_drug/metabolite_transptr"/>
</dbReference>
<keyword evidence="10" id="KW-1185">Reference proteome</keyword>
<dbReference type="PANTHER" id="PTHR30561:SF1">
    <property type="entry name" value="MULTIDRUG TRANSPORTER EMRE"/>
    <property type="match status" value="1"/>
</dbReference>
<evidence type="ECO:0000256" key="8">
    <source>
        <dbReference type="SAM" id="Phobius"/>
    </source>
</evidence>
<dbReference type="PANTHER" id="PTHR30561">
    <property type="entry name" value="SMR FAMILY PROTON-DEPENDENT DRUG EFFLUX TRANSPORTER SUGE"/>
    <property type="match status" value="1"/>
</dbReference>
<keyword evidence="3" id="KW-1003">Cell membrane</keyword>
<name>A0ABW2RKA5_9BACL</name>
<sequence>MKSVIFLLIAIISEVIATCALKESASFTRPVPSLIVIIGYGVAFYLFTISLKQIPLGIAYAIWSGLGTVGTILVANYLWDEKLQLAQLAGVILIIIGSVMVNLFKQPSL</sequence>
<dbReference type="RefSeq" id="WP_379864753.1">
    <property type="nucleotide sequence ID" value="NZ_JBHTBW010000023.1"/>
</dbReference>
<organism evidence="9 10">
    <name type="scientific">Laceyella putida</name>
    <dbReference type="NCBI Taxonomy" id="110101"/>
    <lineage>
        <taxon>Bacteria</taxon>
        <taxon>Bacillati</taxon>
        <taxon>Bacillota</taxon>
        <taxon>Bacilli</taxon>
        <taxon>Bacillales</taxon>
        <taxon>Thermoactinomycetaceae</taxon>
        <taxon>Laceyella</taxon>
    </lineage>
</organism>
<reference evidence="10" key="1">
    <citation type="journal article" date="2019" name="Int. J. Syst. Evol. Microbiol.">
        <title>The Global Catalogue of Microorganisms (GCM) 10K type strain sequencing project: providing services to taxonomists for standard genome sequencing and annotation.</title>
        <authorList>
            <consortium name="The Broad Institute Genomics Platform"/>
            <consortium name="The Broad Institute Genome Sequencing Center for Infectious Disease"/>
            <person name="Wu L."/>
            <person name="Ma J."/>
        </authorList>
    </citation>
    <scope>NUCLEOTIDE SEQUENCE [LARGE SCALE GENOMIC DNA]</scope>
    <source>
        <strain evidence="10">CGMCC 1.12942</strain>
    </source>
</reference>
<dbReference type="EMBL" id="JBHTBW010000023">
    <property type="protein sequence ID" value="MFC7441457.1"/>
    <property type="molecule type" value="Genomic_DNA"/>
</dbReference>
<dbReference type="Gene3D" id="1.10.3730.20">
    <property type="match status" value="1"/>
</dbReference>
<evidence type="ECO:0000256" key="1">
    <source>
        <dbReference type="ARBA" id="ARBA00004651"/>
    </source>
</evidence>
<gene>
    <name evidence="9" type="ORF">ACFQNG_09855</name>
</gene>
<dbReference type="Pfam" id="PF00893">
    <property type="entry name" value="Multi_Drug_Res"/>
    <property type="match status" value="1"/>
</dbReference>
<keyword evidence="2" id="KW-0813">Transport</keyword>
<keyword evidence="6 8" id="KW-0472">Membrane</keyword>
<dbReference type="Proteomes" id="UP001596500">
    <property type="component" value="Unassembled WGS sequence"/>
</dbReference>
<comment type="similarity">
    <text evidence="7">Belongs to the drug/metabolite transporter (DMT) superfamily. Small multidrug resistance (SMR) (TC 2.A.7.1) family.</text>
</comment>
<evidence type="ECO:0000313" key="10">
    <source>
        <dbReference type="Proteomes" id="UP001596500"/>
    </source>
</evidence>
<feature type="transmembrane region" description="Helical" evidence="8">
    <location>
        <begin position="33"/>
        <end position="51"/>
    </location>
</feature>
<proteinExistence type="inferred from homology"/>
<evidence type="ECO:0000256" key="7">
    <source>
        <dbReference type="RuleBase" id="RU003942"/>
    </source>
</evidence>